<feature type="compositionally biased region" description="Polar residues" evidence="1">
    <location>
        <begin position="104"/>
        <end position="113"/>
    </location>
</feature>
<dbReference type="GO" id="GO:0003824">
    <property type="term" value="F:catalytic activity"/>
    <property type="evidence" value="ECO:0007669"/>
    <property type="project" value="InterPro"/>
</dbReference>
<dbReference type="InterPro" id="IPR027124">
    <property type="entry name" value="Swc5/CFDP1/2"/>
</dbReference>
<keyword evidence="2" id="KW-0732">Signal</keyword>
<evidence type="ECO:0000259" key="3">
    <source>
        <dbReference type="Pfam" id="PF14529"/>
    </source>
</evidence>
<dbReference type="InterPro" id="IPR005135">
    <property type="entry name" value="Endo/exonuclease/phosphatase"/>
</dbReference>
<feature type="region of interest" description="Disordered" evidence="1">
    <location>
        <begin position="85"/>
        <end position="118"/>
    </location>
</feature>
<dbReference type="InterPro" id="IPR036691">
    <property type="entry name" value="Endo/exonu/phosph_ase_sf"/>
</dbReference>
<evidence type="ECO:0000256" key="1">
    <source>
        <dbReference type="SAM" id="MobiDB-lite"/>
    </source>
</evidence>
<comment type="caution">
    <text evidence="4">The sequence shown here is derived from an EMBL/GenBank/DDBJ whole genome shotgun (WGS) entry which is preliminary data.</text>
</comment>
<dbReference type="CDD" id="cd09076">
    <property type="entry name" value="L1-EN"/>
    <property type="match status" value="1"/>
</dbReference>
<evidence type="ECO:0000313" key="5">
    <source>
        <dbReference type="Proteomes" id="UP000735302"/>
    </source>
</evidence>
<dbReference type="Pfam" id="PF14529">
    <property type="entry name" value="Exo_endo_phos_2"/>
    <property type="match status" value="1"/>
</dbReference>
<name>A0AAV4CC96_9GAST</name>
<proteinExistence type="predicted"/>
<feature type="chain" id="PRO_5043741461" evidence="2">
    <location>
        <begin position="24"/>
        <end position="567"/>
    </location>
</feature>
<protein>
    <submittedName>
        <fullName evidence="4">Craniofacial development protein 2-like</fullName>
    </submittedName>
</protein>
<dbReference type="PANTHER" id="PTHR23227:SF67">
    <property type="entry name" value="CRANIOFACIAL DEVELOPMENT PROTEIN 2-LIKE"/>
    <property type="match status" value="1"/>
</dbReference>
<dbReference type="PANTHER" id="PTHR23227">
    <property type="entry name" value="BUCENTAUR RELATED"/>
    <property type="match status" value="1"/>
</dbReference>
<dbReference type="Proteomes" id="UP000735302">
    <property type="component" value="Unassembled WGS sequence"/>
</dbReference>
<dbReference type="Gene3D" id="3.60.10.10">
    <property type="entry name" value="Endonuclease/exonuclease/phosphatase"/>
    <property type="match status" value="1"/>
</dbReference>
<feature type="domain" description="Endonuclease/exonuclease/phosphatase" evidence="3">
    <location>
        <begin position="300"/>
        <end position="438"/>
    </location>
</feature>
<organism evidence="4 5">
    <name type="scientific">Plakobranchus ocellatus</name>
    <dbReference type="NCBI Taxonomy" id="259542"/>
    <lineage>
        <taxon>Eukaryota</taxon>
        <taxon>Metazoa</taxon>
        <taxon>Spiralia</taxon>
        <taxon>Lophotrochozoa</taxon>
        <taxon>Mollusca</taxon>
        <taxon>Gastropoda</taxon>
        <taxon>Heterobranchia</taxon>
        <taxon>Euthyneura</taxon>
        <taxon>Panpulmonata</taxon>
        <taxon>Sacoglossa</taxon>
        <taxon>Placobranchoidea</taxon>
        <taxon>Plakobranchidae</taxon>
        <taxon>Plakobranchus</taxon>
    </lineage>
</organism>
<sequence>MARTAMVVLCVSIVCAMCLLGAAVDVKAICQRRCLMGRGGILCNCNAMHFGGKRSSNVPFKPDTIKLQNKDRLWPYQRRGLPLDNIDSNHFTTPDSDPLRRLQISPSGSYSPTSFPPDSRWEADRWNEVLSSIKSTFSDLTSGKERGPFNSVTNLKKHPSDFEPAYPLLEWNDLFEDNDQGSNGLIQLPKRLQQIGIKPFGRLVPKNKDSIAVSLTNKFPDDDVGMGRDEARSRSENRRLLGLQLQGVLKQTLAGREKKLLDLRICHIFYSHTYMTQKVYWALSDRVLLVKIAGKPVDLKIIQVYAPTANSNDEDLDKFYNDLDTAKTNCKSQDPLIIMGDFNAKVGTDKVDDIVGKHGLGIRNERGEELIEWCQTNDIIVGNTWFQQPPRRKWTWKSPGDETRNQIDYMMIFKRYRNALLLAKTYPSADCYSDHIPVEGKFKIKLKKNSKPSANIKFDLAILKTNQTIREKYQISVQNKFEALGDAEEVEHQWENFKSAIMEAATEVIPKVKRKAKQKWMTEEILNLMEERICAKGSKEKYEQIHKKCKKNAICQKRTGSLRNVKR</sequence>
<reference evidence="4 5" key="1">
    <citation type="journal article" date="2021" name="Elife">
        <title>Chloroplast acquisition without the gene transfer in kleptoplastic sea slugs, Plakobranchus ocellatus.</title>
        <authorList>
            <person name="Maeda T."/>
            <person name="Takahashi S."/>
            <person name="Yoshida T."/>
            <person name="Shimamura S."/>
            <person name="Takaki Y."/>
            <person name="Nagai Y."/>
            <person name="Toyoda A."/>
            <person name="Suzuki Y."/>
            <person name="Arimoto A."/>
            <person name="Ishii H."/>
            <person name="Satoh N."/>
            <person name="Nishiyama T."/>
            <person name="Hasebe M."/>
            <person name="Maruyama T."/>
            <person name="Minagawa J."/>
            <person name="Obokata J."/>
            <person name="Shigenobu S."/>
        </authorList>
    </citation>
    <scope>NUCLEOTIDE SEQUENCE [LARGE SCALE GENOMIC DNA]</scope>
</reference>
<evidence type="ECO:0000256" key="2">
    <source>
        <dbReference type="SAM" id="SignalP"/>
    </source>
</evidence>
<gene>
    <name evidence="4" type="ORF">PoB_005686000</name>
</gene>
<keyword evidence="5" id="KW-1185">Reference proteome</keyword>
<feature type="compositionally biased region" description="Polar residues" evidence="1">
    <location>
        <begin position="86"/>
        <end position="95"/>
    </location>
</feature>
<accession>A0AAV4CC96</accession>
<dbReference type="AlphaFoldDB" id="A0AAV4CC96"/>
<dbReference type="SUPFAM" id="SSF56219">
    <property type="entry name" value="DNase I-like"/>
    <property type="match status" value="1"/>
</dbReference>
<feature type="signal peptide" evidence="2">
    <location>
        <begin position="1"/>
        <end position="23"/>
    </location>
</feature>
<dbReference type="EMBL" id="BLXT01006233">
    <property type="protein sequence ID" value="GFO30355.1"/>
    <property type="molecule type" value="Genomic_DNA"/>
</dbReference>
<evidence type="ECO:0000313" key="4">
    <source>
        <dbReference type="EMBL" id="GFO30355.1"/>
    </source>
</evidence>